<reference evidence="4" key="1">
    <citation type="submission" date="2016-10" db="EMBL/GenBank/DDBJ databases">
        <authorList>
            <person name="Varghese N."/>
        </authorList>
    </citation>
    <scope>NUCLEOTIDE SEQUENCE [LARGE SCALE GENOMIC DNA]</scope>
    <source>
        <strain evidence="4">DSM 24868</strain>
    </source>
</reference>
<evidence type="ECO:0000313" key="3">
    <source>
        <dbReference type="EMBL" id="SEJ25879.1"/>
    </source>
</evidence>
<dbReference type="Gene3D" id="3.40.50.10140">
    <property type="entry name" value="Toll/interleukin-1 receptor homology (TIR) domain"/>
    <property type="match status" value="1"/>
</dbReference>
<dbReference type="InterPro" id="IPR011044">
    <property type="entry name" value="Quino_amine_DH_bsu"/>
</dbReference>
<protein>
    <submittedName>
        <fullName evidence="3">TIR domain-containing protein</fullName>
    </submittedName>
</protein>
<dbReference type="InterPro" id="IPR035897">
    <property type="entry name" value="Toll_tir_struct_dom_sf"/>
</dbReference>
<dbReference type="eggNOG" id="COG2319">
    <property type="taxonomic scope" value="Bacteria"/>
</dbReference>
<keyword evidence="4" id="KW-1185">Reference proteome</keyword>
<dbReference type="SMART" id="SM00255">
    <property type="entry name" value="TIR"/>
    <property type="match status" value="1"/>
</dbReference>
<feature type="transmembrane region" description="Helical" evidence="1">
    <location>
        <begin position="200"/>
        <end position="223"/>
    </location>
</feature>
<evidence type="ECO:0000259" key="2">
    <source>
        <dbReference type="PROSITE" id="PS50104"/>
    </source>
</evidence>
<dbReference type="SUPFAM" id="SSF52200">
    <property type="entry name" value="Toll/Interleukin receptor TIR domain"/>
    <property type="match status" value="1"/>
</dbReference>
<dbReference type="Pfam" id="PF13676">
    <property type="entry name" value="TIR_2"/>
    <property type="match status" value="1"/>
</dbReference>
<proteinExistence type="predicted"/>
<accession>A0A1H6X9Q8</accession>
<feature type="domain" description="TIR" evidence="2">
    <location>
        <begin position="14"/>
        <end position="161"/>
    </location>
</feature>
<sequence length="637" mass="66123">MSEQAQPQSRGTGRRYDVFISYSRKADGQFAPSLQRALARFGRPWHRRRSFEVFRDQTGLSVNPDLEDSIVAALDSSEYFVLLASPMAAGSDWVGKEIRHCLETKGPERLIVVITEGEAEWDHEAGDFTADSTAIHPALRGVLDAEPFLVDLKWAERAADLTSDNSHYRADVARIVSRVTGESVDDAIRRDLAQRRRTRAMVGAAVLLMGIAAAAAVVAALVAQENQRVAAAERDAAEAEARVALGREFAALARGQEDSRAALALAAEAYALAPSAEPAGAMLEIAARADHEGGIDLSAILPAGVGAGMVQGSSATGRLVVSTGGGAMVMDAVTGETWTALEEGIALSPDGTVALGPSGTVVHLEDGGAVTAGAQLPPPVSEVAFAESAGSAAYLADGPDGPDVVLADLASGGERRAPLDAYVDLWCPECMAIDVTADAESVAVRVSGSSTYAGAGATVLAFASAADALTEVMRRESTAIGTARFNDDDTELWVRDGAEILVLDPRTLEEEGDAMQISSPGPLVFLSDEFALTRALACEPPALLSVPTMSRVASLPVDGPPPTEGVGCQNESGAGAVVTGLEAGRYILSELGVWPVRGEDLEGYVCTALGSVPTSAEYEAWTGLAHTPVACGAEGAA</sequence>
<evidence type="ECO:0000256" key="1">
    <source>
        <dbReference type="SAM" id="Phobius"/>
    </source>
</evidence>
<dbReference type="EMBL" id="FNZI01000002">
    <property type="protein sequence ID" value="SEJ25879.1"/>
    <property type="molecule type" value="Genomic_DNA"/>
</dbReference>
<dbReference type="InterPro" id="IPR000157">
    <property type="entry name" value="TIR_dom"/>
</dbReference>
<dbReference type="Proteomes" id="UP000183315">
    <property type="component" value="Unassembled WGS sequence"/>
</dbReference>
<dbReference type="STRING" id="1043493.SAMN05421637_1356"/>
<dbReference type="GO" id="GO:0007165">
    <property type="term" value="P:signal transduction"/>
    <property type="evidence" value="ECO:0007669"/>
    <property type="project" value="InterPro"/>
</dbReference>
<dbReference type="PROSITE" id="PS50104">
    <property type="entry name" value="TIR"/>
    <property type="match status" value="1"/>
</dbReference>
<keyword evidence="1" id="KW-1133">Transmembrane helix</keyword>
<dbReference type="OrthoDB" id="3725564at2"/>
<gene>
    <name evidence="3" type="ORF">SAMN05421637_1356</name>
</gene>
<keyword evidence="1" id="KW-0812">Transmembrane</keyword>
<organism evidence="3 4">
    <name type="scientific">Demequina mangrovi</name>
    <dbReference type="NCBI Taxonomy" id="1043493"/>
    <lineage>
        <taxon>Bacteria</taxon>
        <taxon>Bacillati</taxon>
        <taxon>Actinomycetota</taxon>
        <taxon>Actinomycetes</taxon>
        <taxon>Micrococcales</taxon>
        <taxon>Demequinaceae</taxon>
        <taxon>Demequina</taxon>
    </lineage>
</organism>
<name>A0A1H6X9Q8_9MICO</name>
<dbReference type="RefSeq" id="WP_042214161.1">
    <property type="nucleotide sequence ID" value="NZ_BBLU01000005.1"/>
</dbReference>
<evidence type="ECO:0000313" key="4">
    <source>
        <dbReference type="Proteomes" id="UP000183315"/>
    </source>
</evidence>
<keyword evidence="1" id="KW-0472">Membrane</keyword>
<dbReference type="SUPFAM" id="SSF50969">
    <property type="entry name" value="YVTN repeat-like/Quinoprotein amine dehydrogenase"/>
    <property type="match status" value="1"/>
</dbReference>
<dbReference type="AlphaFoldDB" id="A0A1H6X9Q8"/>